<keyword evidence="2" id="KW-1185">Reference proteome</keyword>
<accession>A0A1I4GA97</accession>
<evidence type="ECO:0000313" key="1">
    <source>
        <dbReference type="EMBL" id="SFL26227.1"/>
    </source>
</evidence>
<dbReference type="RefSeq" id="WP_211753482.1">
    <property type="nucleotide sequence ID" value="NZ_FOSP01000049.1"/>
</dbReference>
<evidence type="ECO:0000313" key="2">
    <source>
        <dbReference type="Proteomes" id="UP000199533"/>
    </source>
</evidence>
<dbReference type="AlphaFoldDB" id="A0A1I4GA97"/>
<name>A0A1I4GA97_9PROT</name>
<proteinExistence type="predicted"/>
<organism evidence="1 2">
    <name type="scientific">Nitrosomonas aestuarii</name>
    <dbReference type="NCBI Taxonomy" id="52441"/>
    <lineage>
        <taxon>Bacteria</taxon>
        <taxon>Pseudomonadati</taxon>
        <taxon>Pseudomonadota</taxon>
        <taxon>Betaproteobacteria</taxon>
        <taxon>Nitrosomonadales</taxon>
        <taxon>Nitrosomonadaceae</taxon>
        <taxon>Nitrosomonas</taxon>
    </lineage>
</organism>
<protein>
    <submittedName>
        <fullName evidence="1">Uncharacterized protein</fullName>
    </submittedName>
</protein>
<feature type="non-terminal residue" evidence="1">
    <location>
        <position position="1"/>
    </location>
</feature>
<dbReference type="Proteomes" id="UP000199533">
    <property type="component" value="Unassembled WGS sequence"/>
</dbReference>
<sequence length="63" mass="7575">CLKFKQDTEITWSIFNRYNSPFLVNFRPVSTTKLILDDEVVIITHQKQLTSLRERFGYDKKHD</sequence>
<dbReference type="EMBL" id="FOSP01000049">
    <property type="protein sequence ID" value="SFL26227.1"/>
    <property type="molecule type" value="Genomic_DNA"/>
</dbReference>
<gene>
    <name evidence="1" type="ORF">SAMN05216302_104920</name>
</gene>
<reference evidence="2" key="1">
    <citation type="submission" date="2016-10" db="EMBL/GenBank/DDBJ databases">
        <authorList>
            <person name="Varghese N."/>
            <person name="Submissions S."/>
        </authorList>
    </citation>
    <scope>NUCLEOTIDE SEQUENCE [LARGE SCALE GENOMIC DNA]</scope>
    <source>
        <strain evidence="2">Nm69</strain>
    </source>
</reference>